<dbReference type="InterPro" id="IPR036683">
    <property type="entry name" value="CO_DH_flav_C_dom_sf"/>
</dbReference>
<protein>
    <submittedName>
        <fullName evidence="5">FAD binding domain-containing protein</fullName>
    </submittedName>
</protein>
<keyword evidence="3" id="KW-0560">Oxidoreductase</keyword>
<evidence type="ECO:0000256" key="2">
    <source>
        <dbReference type="ARBA" id="ARBA00022827"/>
    </source>
</evidence>
<evidence type="ECO:0000256" key="3">
    <source>
        <dbReference type="ARBA" id="ARBA00023002"/>
    </source>
</evidence>
<dbReference type="InterPro" id="IPR051312">
    <property type="entry name" value="Diverse_Substr_Oxidored"/>
</dbReference>
<dbReference type="InterPro" id="IPR016167">
    <property type="entry name" value="FAD-bd_PCMH_sub1"/>
</dbReference>
<gene>
    <name evidence="5" type="ORF">MUN89_17715</name>
</gene>
<reference evidence="5 6" key="1">
    <citation type="submission" date="2022-04" db="EMBL/GenBank/DDBJ databases">
        <title>Halobacillus sp. isolated from saltern.</title>
        <authorList>
            <person name="Won M."/>
            <person name="Lee C.-M."/>
            <person name="Woen H.-Y."/>
            <person name="Kwon S.-W."/>
        </authorList>
    </citation>
    <scope>NUCLEOTIDE SEQUENCE [LARGE SCALE GENOMIC DNA]</scope>
    <source>
        <strain evidence="5 6">SSBR10-3</strain>
    </source>
</reference>
<evidence type="ECO:0000256" key="1">
    <source>
        <dbReference type="ARBA" id="ARBA00022630"/>
    </source>
</evidence>
<sequence>MDNGVRSGLSTQLSNPNQLYTKVWHPGSVEEAWRLKRKFGEHAAYIAGGTVLQLMREKGIALPGQFISLASIEGMKGIDKSTGNLIIGALTSLKACQKHPSIRKSWQVLSTAIDQVASPAVRNQAAIGGNVAYGIGDLIPALLVINAHISWFDGKEMHVESLHDFVSIPKRRDELITAFFLPIPSAEGEILHFYKKVGRREGFIPSLVTVAGSIRIDSNHKVTSARFAIGGGKYLPHRLETCESLLLGKQLDDKRLLLLEKEIIRTYRPAPTPFTSGEYCTQVAANLIVSELEEWIAQIERS</sequence>
<dbReference type="PROSITE" id="PS51387">
    <property type="entry name" value="FAD_PCMH"/>
    <property type="match status" value="1"/>
</dbReference>
<dbReference type="Gene3D" id="3.30.390.50">
    <property type="entry name" value="CO dehydrogenase flavoprotein, C-terminal domain"/>
    <property type="match status" value="1"/>
</dbReference>
<dbReference type="Pfam" id="PF03450">
    <property type="entry name" value="CO_deh_flav_C"/>
    <property type="match status" value="1"/>
</dbReference>
<dbReference type="InterPro" id="IPR016169">
    <property type="entry name" value="FAD-bd_PCMH_sub2"/>
</dbReference>
<dbReference type="RefSeq" id="WP_244709076.1">
    <property type="nucleotide sequence ID" value="NZ_CP095073.1"/>
</dbReference>
<keyword evidence="6" id="KW-1185">Reference proteome</keyword>
<dbReference type="SUPFAM" id="SSF55447">
    <property type="entry name" value="CO dehydrogenase flavoprotein C-terminal domain-like"/>
    <property type="match status" value="1"/>
</dbReference>
<organism evidence="5 6">
    <name type="scientific">Halobacillus salinarum</name>
    <dbReference type="NCBI Taxonomy" id="2932257"/>
    <lineage>
        <taxon>Bacteria</taxon>
        <taxon>Bacillati</taxon>
        <taxon>Bacillota</taxon>
        <taxon>Bacilli</taxon>
        <taxon>Bacillales</taxon>
        <taxon>Bacillaceae</taxon>
        <taxon>Halobacillus</taxon>
    </lineage>
</organism>
<accession>A0ABY4EGV7</accession>
<dbReference type="Proteomes" id="UP000831787">
    <property type="component" value="Chromosome"/>
</dbReference>
<dbReference type="InterPro" id="IPR016166">
    <property type="entry name" value="FAD-bd_PCMH"/>
</dbReference>
<keyword evidence="1" id="KW-0285">Flavoprotein</keyword>
<name>A0ABY4EGV7_9BACI</name>
<evidence type="ECO:0000313" key="5">
    <source>
        <dbReference type="EMBL" id="UOQ43701.1"/>
    </source>
</evidence>
<dbReference type="PANTHER" id="PTHR42659">
    <property type="entry name" value="XANTHINE DEHYDROGENASE SUBUNIT C-RELATED"/>
    <property type="match status" value="1"/>
</dbReference>
<dbReference type="SUPFAM" id="SSF56176">
    <property type="entry name" value="FAD-binding/transporter-associated domain-like"/>
    <property type="match status" value="1"/>
</dbReference>
<dbReference type="EMBL" id="CP095073">
    <property type="protein sequence ID" value="UOQ43701.1"/>
    <property type="molecule type" value="Genomic_DNA"/>
</dbReference>
<dbReference type="Gene3D" id="3.30.43.10">
    <property type="entry name" value="Uridine Diphospho-n-acetylenolpyruvylglucosamine Reductase, domain 2"/>
    <property type="match status" value="1"/>
</dbReference>
<evidence type="ECO:0000313" key="6">
    <source>
        <dbReference type="Proteomes" id="UP000831787"/>
    </source>
</evidence>
<evidence type="ECO:0000259" key="4">
    <source>
        <dbReference type="PROSITE" id="PS51387"/>
    </source>
</evidence>
<keyword evidence="2" id="KW-0274">FAD</keyword>
<dbReference type="InterPro" id="IPR036318">
    <property type="entry name" value="FAD-bd_PCMH-like_sf"/>
</dbReference>
<proteinExistence type="predicted"/>
<dbReference type="Gene3D" id="3.30.465.10">
    <property type="match status" value="1"/>
</dbReference>
<dbReference type="PANTHER" id="PTHR42659:SF2">
    <property type="entry name" value="XANTHINE DEHYDROGENASE SUBUNIT C-RELATED"/>
    <property type="match status" value="1"/>
</dbReference>
<dbReference type="SMART" id="SM01092">
    <property type="entry name" value="CO_deh_flav_C"/>
    <property type="match status" value="1"/>
</dbReference>
<dbReference type="Pfam" id="PF00941">
    <property type="entry name" value="FAD_binding_5"/>
    <property type="match status" value="1"/>
</dbReference>
<feature type="domain" description="FAD-binding PCMH-type" evidence="4">
    <location>
        <begin position="12"/>
        <end position="186"/>
    </location>
</feature>
<dbReference type="InterPro" id="IPR002346">
    <property type="entry name" value="Mopterin_DH_FAD-bd"/>
</dbReference>
<dbReference type="InterPro" id="IPR005107">
    <property type="entry name" value="CO_DH_flav_C"/>
</dbReference>